<evidence type="ECO:0000313" key="13">
    <source>
        <dbReference type="Proteomes" id="UP000628137"/>
    </source>
</evidence>
<evidence type="ECO:0000313" key="11">
    <source>
        <dbReference type="EMBL" id="MBC3472929.1"/>
    </source>
</evidence>
<keyword evidence="13" id="KW-1185">Reference proteome</keyword>
<comment type="catalytic activity">
    <reaction evidence="1">
        <text>ATP + protein L-histidine = ADP + protein N-phospho-L-histidine.</text>
        <dbReference type="EC" id="2.7.13.3"/>
    </reaction>
</comment>
<dbReference type="Proteomes" id="UP000628137">
    <property type="component" value="Unassembled WGS sequence"/>
</dbReference>
<dbReference type="GO" id="GO:0030295">
    <property type="term" value="F:protein kinase activator activity"/>
    <property type="evidence" value="ECO:0007669"/>
    <property type="project" value="TreeGrafter"/>
</dbReference>
<evidence type="ECO:0000259" key="10">
    <source>
        <dbReference type="PROSITE" id="PS50109"/>
    </source>
</evidence>
<feature type="region of interest" description="Disordered" evidence="9">
    <location>
        <begin position="57"/>
        <end position="78"/>
    </location>
</feature>
<reference evidence="12" key="3">
    <citation type="submission" date="2021-06" db="EMBL/GenBank/DDBJ databases">
        <title>Updating the genus Pseudomonas: Description of 43 new species and partition of the Pseudomonas putida group.</title>
        <authorList>
            <person name="Girard L."/>
            <person name="Lood C."/>
            <person name="Vandamme P."/>
            <person name="Rokni-Zadeh H."/>
            <person name="Van Noort V."/>
            <person name="Hofte M."/>
            <person name="Lavigne R."/>
            <person name="De Mot R."/>
        </authorList>
    </citation>
    <scope>NUCLEOTIDE SEQUENCE</scope>
    <source>
        <strain evidence="12">RW4S2</strain>
    </source>
</reference>
<dbReference type="SUPFAM" id="SSF47384">
    <property type="entry name" value="Homodimeric domain of signal transducing histidine kinase"/>
    <property type="match status" value="1"/>
</dbReference>
<proteinExistence type="predicted"/>
<keyword evidence="4" id="KW-0808">Transferase</keyword>
<dbReference type="InterPro" id="IPR036890">
    <property type="entry name" value="HATPase_C_sf"/>
</dbReference>
<dbReference type="SMART" id="SM00388">
    <property type="entry name" value="HisKA"/>
    <property type="match status" value="1"/>
</dbReference>
<dbReference type="PROSITE" id="PS50109">
    <property type="entry name" value="HIS_KIN"/>
    <property type="match status" value="1"/>
</dbReference>
<evidence type="ECO:0000313" key="12">
    <source>
        <dbReference type="EMBL" id="MBV4542161.1"/>
    </source>
</evidence>
<dbReference type="SUPFAM" id="SSF55874">
    <property type="entry name" value="ATPase domain of HSP90 chaperone/DNA topoisomerase II/histidine kinase"/>
    <property type="match status" value="1"/>
</dbReference>
<protein>
    <recommendedName>
        <fullName evidence="2">histidine kinase</fullName>
        <ecNumber evidence="2">2.7.13.3</ecNumber>
    </recommendedName>
</protein>
<evidence type="ECO:0000256" key="3">
    <source>
        <dbReference type="ARBA" id="ARBA00022553"/>
    </source>
</evidence>
<gene>
    <name evidence="12" type="ORF">HU738_014020</name>
    <name evidence="11" type="ORF">HU738_20425</name>
</gene>
<dbReference type="GO" id="GO:0000156">
    <property type="term" value="F:phosphorelay response regulator activity"/>
    <property type="evidence" value="ECO:0007669"/>
    <property type="project" value="TreeGrafter"/>
</dbReference>
<reference evidence="11 13" key="1">
    <citation type="journal article" date="2020" name="Microorganisms">
        <title>Reliable Identification of Environmental Pseudomonas Isolates Using the rpoD Gene.</title>
        <authorList>
            <consortium name="The Broad Institute Genome Sequencing Platform"/>
            <person name="Girard L."/>
            <person name="Lood C."/>
            <person name="Rokni-Zadeh H."/>
            <person name="van Noort V."/>
            <person name="Lavigne R."/>
            <person name="De Mot R."/>
        </authorList>
    </citation>
    <scope>NUCLEOTIDE SEQUENCE</scope>
    <source>
        <strain evidence="11 13">RW4S2</strain>
    </source>
</reference>
<dbReference type="InterPro" id="IPR036097">
    <property type="entry name" value="HisK_dim/P_sf"/>
</dbReference>
<evidence type="ECO:0000256" key="1">
    <source>
        <dbReference type="ARBA" id="ARBA00000085"/>
    </source>
</evidence>
<evidence type="ECO:0000256" key="2">
    <source>
        <dbReference type="ARBA" id="ARBA00012438"/>
    </source>
</evidence>
<dbReference type="CDD" id="cd00075">
    <property type="entry name" value="HATPase"/>
    <property type="match status" value="1"/>
</dbReference>
<keyword evidence="5" id="KW-0547">Nucleotide-binding</keyword>
<reference evidence="11" key="2">
    <citation type="submission" date="2020-07" db="EMBL/GenBank/DDBJ databases">
        <authorList>
            <person name="Lood C."/>
            <person name="Girard L."/>
        </authorList>
    </citation>
    <scope>NUCLEOTIDE SEQUENCE</scope>
    <source>
        <strain evidence="11">RW4S2</strain>
    </source>
</reference>
<sequence>MRLYDFIESDMESILLAWEDFARSVETDLPKQDSVGLRNHSEKILRTVAADMRTAQTPYQQAEKAQGRGPQQSSDTAAHSHAVTRLIAGFSMDQLVAEYRALRSSVLSLWLAQETMRDAHHVQDMIRFNEAIDQALVESVAAYGAAVESTRKMVLAVLGHDLRSPLGAVLMAGDLILRQGTSDEKVKQLAAQVCNSARRANNIVNDLLDLARCNLGTGIPVHPQPVELNAICRSVIDELRAATPEATIVFEEAALITGQFDPERMAQVFSNLIGNALRHGDSTLPIRVTLAHEAGVPRISVHNSGEPIPEAVMPYLFKPEGRYSSYADGDRGSAAGLGLGLFIAAEIVASHGGRIEVVSTAEQGTLFEVILSDV</sequence>
<evidence type="ECO:0000256" key="8">
    <source>
        <dbReference type="ARBA" id="ARBA00023012"/>
    </source>
</evidence>
<dbReference type="InterPro" id="IPR025751">
    <property type="entry name" value="RsbRD_N_dom"/>
</dbReference>
<dbReference type="Gene3D" id="3.30.565.10">
    <property type="entry name" value="Histidine kinase-like ATPase, C-terminal domain"/>
    <property type="match status" value="1"/>
</dbReference>
<dbReference type="InterPro" id="IPR003594">
    <property type="entry name" value="HATPase_dom"/>
</dbReference>
<dbReference type="Pfam" id="PF00512">
    <property type="entry name" value="HisKA"/>
    <property type="match status" value="1"/>
</dbReference>
<dbReference type="PANTHER" id="PTHR42878">
    <property type="entry name" value="TWO-COMPONENT HISTIDINE KINASE"/>
    <property type="match status" value="1"/>
</dbReference>
<evidence type="ECO:0000256" key="6">
    <source>
        <dbReference type="ARBA" id="ARBA00022777"/>
    </source>
</evidence>
<dbReference type="PRINTS" id="PR00344">
    <property type="entry name" value="BCTRLSENSOR"/>
</dbReference>
<name>A0A923GKZ3_9PSED</name>
<dbReference type="RefSeq" id="WP_186603847.1">
    <property type="nucleotide sequence ID" value="NZ_JABWRP020000009.1"/>
</dbReference>
<accession>A0A923GKZ3</accession>
<dbReference type="SMART" id="SM00387">
    <property type="entry name" value="HATPase_c"/>
    <property type="match status" value="1"/>
</dbReference>
<keyword evidence="8" id="KW-0902">Two-component regulatory system</keyword>
<dbReference type="InterPro" id="IPR005467">
    <property type="entry name" value="His_kinase_dom"/>
</dbReference>
<comment type="caution">
    <text evidence="11">The sequence shown here is derived from an EMBL/GenBank/DDBJ whole genome shotgun (WGS) entry which is preliminary data.</text>
</comment>
<evidence type="ECO:0000256" key="9">
    <source>
        <dbReference type="SAM" id="MobiDB-lite"/>
    </source>
</evidence>
<dbReference type="EMBL" id="JABWRP010000020">
    <property type="protein sequence ID" value="MBC3472929.1"/>
    <property type="molecule type" value="Genomic_DNA"/>
</dbReference>
<dbReference type="CDD" id="cd00082">
    <property type="entry name" value="HisKA"/>
    <property type="match status" value="1"/>
</dbReference>
<dbReference type="GO" id="GO:0000155">
    <property type="term" value="F:phosphorelay sensor kinase activity"/>
    <property type="evidence" value="ECO:0007669"/>
    <property type="project" value="InterPro"/>
</dbReference>
<evidence type="ECO:0000256" key="7">
    <source>
        <dbReference type="ARBA" id="ARBA00022840"/>
    </source>
</evidence>
<dbReference type="InterPro" id="IPR003661">
    <property type="entry name" value="HisK_dim/P_dom"/>
</dbReference>
<dbReference type="Pfam" id="PF02518">
    <property type="entry name" value="HATPase_c"/>
    <property type="match status" value="1"/>
</dbReference>
<dbReference type="Pfam" id="PF14361">
    <property type="entry name" value="RsbRD_N"/>
    <property type="match status" value="1"/>
</dbReference>
<evidence type="ECO:0000256" key="5">
    <source>
        <dbReference type="ARBA" id="ARBA00022741"/>
    </source>
</evidence>
<dbReference type="EC" id="2.7.13.3" evidence="2"/>
<evidence type="ECO:0000256" key="4">
    <source>
        <dbReference type="ARBA" id="ARBA00022679"/>
    </source>
</evidence>
<dbReference type="PANTHER" id="PTHR42878:SF7">
    <property type="entry name" value="SENSOR HISTIDINE KINASE GLRK"/>
    <property type="match status" value="1"/>
</dbReference>
<keyword evidence="7" id="KW-0067">ATP-binding</keyword>
<keyword evidence="3" id="KW-0597">Phosphoprotein</keyword>
<dbReference type="GO" id="GO:0007234">
    <property type="term" value="P:osmosensory signaling via phosphorelay pathway"/>
    <property type="evidence" value="ECO:0007669"/>
    <property type="project" value="TreeGrafter"/>
</dbReference>
<dbReference type="EMBL" id="JABWRP020000009">
    <property type="protein sequence ID" value="MBV4542161.1"/>
    <property type="molecule type" value="Genomic_DNA"/>
</dbReference>
<feature type="domain" description="Histidine kinase" evidence="10">
    <location>
        <begin position="157"/>
        <end position="374"/>
    </location>
</feature>
<dbReference type="InterPro" id="IPR050351">
    <property type="entry name" value="BphY/WalK/GraS-like"/>
</dbReference>
<dbReference type="Gene3D" id="1.10.287.130">
    <property type="match status" value="1"/>
</dbReference>
<dbReference type="InterPro" id="IPR004358">
    <property type="entry name" value="Sig_transdc_His_kin-like_C"/>
</dbReference>
<organism evidence="11">
    <name type="scientific">Pseudomonas vlassakiae</name>
    <dbReference type="NCBI Taxonomy" id="485888"/>
    <lineage>
        <taxon>Bacteria</taxon>
        <taxon>Pseudomonadati</taxon>
        <taxon>Pseudomonadota</taxon>
        <taxon>Gammaproteobacteria</taxon>
        <taxon>Pseudomonadales</taxon>
        <taxon>Pseudomonadaceae</taxon>
        <taxon>Pseudomonas</taxon>
    </lineage>
</organism>
<keyword evidence="6 11" id="KW-0418">Kinase</keyword>
<dbReference type="GO" id="GO:0005524">
    <property type="term" value="F:ATP binding"/>
    <property type="evidence" value="ECO:0007669"/>
    <property type="project" value="UniProtKB-KW"/>
</dbReference>
<dbReference type="AlphaFoldDB" id="A0A923GKZ3"/>